<evidence type="ECO:0000256" key="6">
    <source>
        <dbReference type="ARBA" id="ARBA00023136"/>
    </source>
</evidence>
<keyword evidence="3" id="KW-1003">Cell membrane</keyword>
<evidence type="ECO:0000256" key="3">
    <source>
        <dbReference type="ARBA" id="ARBA00022475"/>
    </source>
</evidence>
<keyword evidence="4 7" id="KW-0812">Transmembrane</keyword>
<protein>
    <submittedName>
        <fullName evidence="9">Biopolymer transporter ExbD</fullName>
    </submittedName>
</protein>
<name>A0A4Y9IK13_9BACT</name>
<evidence type="ECO:0000256" key="4">
    <source>
        <dbReference type="ARBA" id="ARBA00022692"/>
    </source>
</evidence>
<keyword evidence="5 8" id="KW-1133">Transmembrane helix</keyword>
<evidence type="ECO:0000256" key="1">
    <source>
        <dbReference type="ARBA" id="ARBA00004162"/>
    </source>
</evidence>
<evidence type="ECO:0000313" key="10">
    <source>
        <dbReference type="Proteomes" id="UP000298285"/>
    </source>
</evidence>
<gene>
    <name evidence="9" type="ORF">E4T88_15090</name>
</gene>
<dbReference type="EMBL" id="SPPK01000005">
    <property type="protein sequence ID" value="TFU87416.1"/>
    <property type="molecule type" value="Genomic_DNA"/>
</dbReference>
<keyword evidence="6 8" id="KW-0472">Membrane</keyword>
<dbReference type="Pfam" id="PF02472">
    <property type="entry name" value="ExbD"/>
    <property type="match status" value="1"/>
</dbReference>
<organism evidence="9 10">
    <name type="scientific">Dysgonomonas mossii</name>
    <dbReference type="NCBI Taxonomy" id="163665"/>
    <lineage>
        <taxon>Bacteria</taxon>
        <taxon>Pseudomonadati</taxon>
        <taxon>Bacteroidota</taxon>
        <taxon>Bacteroidia</taxon>
        <taxon>Bacteroidales</taxon>
        <taxon>Dysgonomonadaceae</taxon>
        <taxon>Dysgonomonas</taxon>
    </lineage>
</organism>
<dbReference type="Proteomes" id="UP000298285">
    <property type="component" value="Unassembled WGS sequence"/>
</dbReference>
<evidence type="ECO:0000256" key="5">
    <source>
        <dbReference type="ARBA" id="ARBA00022989"/>
    </source>
</evidence>
<dbReference type="RefSeq" id="WP_135106866.1">
    <property type="nucleotide sequence ID" value="NZ_JADGKW010000005.1"/>
</dbReference>
<dbReference type="GO" id="GO:0005886">
    <property type="term" value="C:plasma membrane"/>
    <property type="evidence" value="ECO:0007669"/>
    <property type="project" value="UniProtKB-SubCell"/>
</dbReference>
<comment type="similarity">
    <text evidence="2 7">Belongs to the ExbD/TolR family.</text>
</comment>
<dbReference type="AlphaFoldDB" id="A0A4Y9IK13"/>
<keyword evidence="7" id="KW-0653">Protein transport</keyword>
<accession>A0A4Y9IK13</accession>
<dbReference type="OrthoDB" id="952702at2"/>
<comment type="subcellular location">
    <subcellularLocation>
        <location evidence="1">Cell membrane</location>
        <topology evidence="1">Single-pass membrane protein</topology>
    </subcellularLocation>
    <subcellularLocation>
        <location evidence="7">Cell membrane</location>
        <topology evidence="7">Single-pass type II membrane protein</topology>
    </subcellularLocation>
</comment>
<evidence type="ECO:0000256" key="8">
    <source>
        <dbReference type="SAM" id="Phobius"/>
    </source>
</evidence>
<dbReference type="GO" id="GO:0015031">
    <property type="term" value="P:protein transport"/>
    <property type="evidence" value="ECO:0007669"/>
    <property type="project" value="UniProtKB-KW"/>
</dbReference>
<evidence type="ECO:0000256" key="2">
    <source>
        <dbReference type="ARBA" id="ARBA00005811"/>
    </source>
</evidence>
<sequence length="210" mass="23870">MANIDTTGKSETKKGRPERKILRVDFTPMVDMNLLLITFFMFCTTLSIPQIMDVAMPTDKGAQAVPDSKSVTVILGENDKVYYYEGLANYEDYTSLKETNTLGLRNMLLTRNNANMSKIKELRQKRYKKQITEKEFKEMSSNVKKSKDGLIVLIKPTEKSNYKNLVDALDEMQICGVGKYTIVDLEDGDKVLMENLKTKGKLTAMADRPE</sequence>
<comment type="caution">
    <text evidence="9">The sequence shown here is derived from an EMBL/GenBank/DDBJ whole genome shotgun (WGS) entry which is preliminary data.</text>
</comment>
<proteinExistence type="inferred from homology"/>
<dbReference type="PANTHER" id="PTHR30558:SF3">
    <property type="entry name" value="BIOPOLYMER TRANSPORT PROTEIN EXBD-RELATED"/>
    <property type="match status" value="1"/>
</dbReference>
<dbReference type="PANTHER" id="PTHR30558">
    <property type="entry name" value="EXBD MEMBRANE COMPONENT OF PMF-DRIVEN MACROMOLECULE IMPORT SYSTEM"/>
    <property type="match status" value="1"/>
</dbReference>
<dbReference type="InterPro" id="IPR003400">
    <property type="entry name" value="ExbD"/>
</dbReference>
<keyword evidence="7" id="KW-0813">Transport</keyword>
<reference evidence="9 10" key="1">
    <citation type="submission" date="2019-03" db="EMBL/GenBank/DDBJ databases">
        <title>Diversity of the mouse oral microbiome.</title>
        <authorList>
            <person name="Joseph S."/>
            <person name="Aduse-Opoku J."/>
            <person name="Curtis M."/>
            <person name="Wade W."/>
            <person name="Hashim A."/>
        </authorList>
    </citation>
    <scope>NUCLEOTIDE SEQUENCE [LARGE SCALE GENOMIC DNA]</scope>
    <source>
        <strain evidence="9 10">P11</strain>
    </source>
</reference>
<dbReference type="GO" id="GO:0022857">
    <property type="term" value="F:transmembrane transporter activity"/>
    <property type="evidence" value="ECO:0007669"/>
    <property type="project" value="InterPro"/>
</dbReference>
<feature type="transmembrane region" description="Helical" evidence="8">
    <location>
        <begin position="21"/>
        <end position="42"/>
    </location>
</feature>
<evidence type="ECO:0000313" key="9">
    <source>
        <dbReference type="EMBL" id="TFU87416.1"/>
    </source>
</evidence>
<evidence type="ECO:0000256" key="7">
    <source>
        <dbReference type="RuleBase" id="RU003879"/>
    </source>
</evidence>